<dbReference type="Proteomes" id="UP000294911">
    <property type="component" value="Unassembled WGS sequence"/>
</dbReference>
<proteinExistence type="predicted"/>
<evidence type="ECO:0000313" key="3">
    <source>
        <dbReference type="Proteomes" id="UP000294911"/>
    </source>
</evidence>
<organism evidence="2 3">
    <name type="scientific">Tamaricihabitans halophyticus</name>
    <dbReference type="NCBI Taxonomy" id="1262583"/>
    <lineage>
        <taxon>Bacteria</taxon>
        <taxon>Bacillati</taxon>
        <taxon>Actinomycetota</taxon>
        <taxon>Actinomycetes</taxon>
        <taxon>Pseudonocardiales</taxon>
        <taxon>Pseudonocardiaceae</taxon>
        <taxon>Tamaricihabitans</taxon>
    </lineage>
</organism>
<comment type="caution">
    <text evidence="2">The sequence shown here is derived from an EMBL/GenBank/DDBJ whole genome shotgun (WGS) entry which is preliminary data.</text>
</comment>
<evidence type="ECO:0000256" key="1">
    <source>
        <dbReference type="SAM" id="MobiDB-lite"/>
    </source>
</evidence>
<dbReference type="OrthoDB" id="5194954at2"/>
<evidence type="ECO:0000313" key="2">
    <source>
        <dbReference type="EMBL" id="TCP55163.1"/>
    </source>
</evidence>
<reference evidence="2 3" key="1">
    <citation type="submission" date="2019-03" db="EMBL/GenBank/DDBJ databases">
        <title>Genomic Encyclopedia of Type Strains, Phase IV (KMG-IV): sequencing the most valuable type-strain genomes for metagenomic binning, comparative biology and taxonomic classification.</title>
        <authorList>
            <person name="Goeker M."/>
        </authorList>
    </citation>
    <scope>NUCLEOTIDE SEQUENCE [LARGE SCALE GENOMIC DNA]</scope>
    <source>
        <strain evidence="2 3">DSM 45765</strain>
    </source>
</reference>
<protein>
    <submittedName>
        <fullName evidence="2">Uncharacterized protein</fullName>
    </submittedName>
</protein>
<keyword evidence="3" id="KW-1185">Reference proteome</keyword>
<sequence length="98" mass="10647">MATTEITELRRAIGQLRQCVGDLRSRYGDAAVIQRLANDVDRLDIDANELGDPPPLPQQPAGASGRENVVVVPDTPYDDSLWHGADDEGVGGYRPQHP</sequence>
<dbReference type="EMBL" id="SLXQ01000002">
    <property type="protein sequence ID" value="TCP55163.1"/>
    <property type="molecule type" value="Genomic_DNA"/>
</dbReference>
<name>A0A4R2QYA6_9PSEU</name>
<gene>
    <name evidence="2" type="ORF">EV191_102375</name>
</gene>
<dbReference type="AlphaFoldDB" id="A0A4R2QYA6"/>
<feature type="region of interest" description="Disordered" evidence="1">
    <location>
        <begin position="45"/>
        <end position="98"/>
    </location>
</feature>
<dbReference type="RefSeq" id="WP_132876521.1">
    <property type="nucleotide sequence ID" value="NZ_SLXQ01000002.1"/>
</dbReference>
<accession>A0A4R2QYA6</accession>